<dbReference type="PROSITE" id="PS50885">
    <property type="entry name" value="HAMP"/>
    <property type="match status" value="1"/>
</dbReference>
<dbReference type="InterPro" id="IPR003594">
    <property type="entry name" value="HATPase_dom"/>
</dbReference>
<dbReference type="EC" id="2.7.13.3" evidence="3"/>
<dbReference type="SMART" id="SM00387">
    <property type="entry name" value="HATPase_c"/>
    <property type="match status" value="1"/>
</dbReference>
<dbReference type="InterPro" id="IPR004358">
    <property type="entry name" value="Sig_transdc_His_kin-like_C"/>
</dbReference>
<feature type="domain" description="Histidine kinase" evidence="12">
    <location>
        <begin position="262"/>
        <end position="508"/>
    </location>
</feature>
<dbReference type="InterPro" id="IPR003661">
    <property type="entry name" value="HisK_dim/P_dom"/>
</dbReference>
<evidence type="ECO:0000256" key="2">
    <source>
        <dbReference type="ARBA" id="ARBA00004236"/>
    </source>
</evidence>
<evidence type="ECO:0000256" key="3">
    <source>
        <dbReference type="ARBA" id="ARBA00012438"/>
    </source>
</evidence>
<dbReference type="InterPro" id="IPR036097">
    <property type="entry name" value="HisK_dim/P_sf"/>
</dbReference>
<keyword evidence="5" id="KW-0808">Transferase</keyword>
<evidence type="ECO:0000259" key="12">
    <source>
        <dbReference type="PROSITE" id="PS50109"/>
    </source>
</evidence>
<comment type="caution">
    <text evidence="14">The sequence shown here is derived from an EMBL/GenBank/DDBJ whole genome shotgun (WGS) entry which is preliminary data.</text>
</comment>
<gene>
    <name evidence="14" type="ORF">KGQ19_23845</name>
</gene>
<organism evidence="14 15">
    <name type="scientific">Catenulispora pinistramenti</name>
    <dbReference type="NCBI Taxonomy" id="2705254"/>
    <lineage>
        <taxon>Bacteria</taxon>
        <taxon>Bacillati</taxon>
        <taxon>Actinomycetota</taxon>
        <taxon>Actinomycetes</taxon>
        <taxon>Catenulisporales</taxon>
        <taxon>Catenulisporaceae</taxon>
        <taxon>Catenulispora</taxon>
    </lineage>
</organism>
<feature type="transmembrane region" description="Helical" evidence="11">
    <location>
        <begin position="12"/>
        <end position="36"/>
    </location>
</feature>
<dbReference type="CDD" id="cd00082">
    <property type="entry name" value="HisKA"/>
    <property type="match status" value="1"/>
</dbReference>
<dbReference type="InterPro" id="IPR050428">
    <property type="entry name" value="TCS_sensor_his_kinase"/>
</dbReference>
<dbReference type="Pfam" id="PF00672">
    <property type="entry name" value="HAMP"/>
    <property type="match status" value="1"/>
</dbReference>
<evidence type="ECO:0000256" key="6">
    <source>
        <dbReference type="ARBA" id="ARBA00022692"/>
    </source>
</evidence>
<reference evidence="14 15" key="1">
    <citation type="submission" date="2020-02" db="EMBL/GenBank/DDBJ databases">
        <title>Acidophilic actinobacteria isolated from forest soil.</title>
        <authorList>
            <person name="Golinska P."/>
        </authorList>
    </citation>
    <scope>NUCLEOTIDE SEQUENCE [LARGE SCALE GENOMIC DNA]</scope>
    <source>
        <strain evidence="14 15">NL8</strain>
    </source>
</reference>
<evidence type="ECO:0000256" key="11">
    <source>
        <dbReference type="SAM" id="Phobius"/>
    </source>
</evidence>
<evidence type="ECO:0000313" key="14">
    <source>
        <dbReference type="EMBL" id="MBS2549903.1"/>
    </source>
</evidence>
<dbReference type="PROSITE" id="PS50109">
    <property type="entry name" value="HIS_KIN"/>
    <property type="match status" value="1"/>
</dbReference>
<evidence type="ECO:0000256" key="1">
    <source>
        <dbReference type="ARBA" id="ARBA00000085"/>
    </source>
</evidence>
<keyword evidence="4" id="KW-0597">Phosphoprotein</keyword>
<evidence type="ECO:0000256" key="7">
    <source>
        <dbReference type="ARBA" id="ARBA00022777"/>
    </source>
</evidence>
<evidence type="ECO:0000313" key="15">
    <source>
        <dbReference type="Proteomes" id="UP000730482"/>
    </source>
</evidence>
<dbReference type="GO" id="GO:0016301">
    <property type="term" value="F:kinase activity"/>
    <property type="evidence" value="ECO:0007669"/>
    <property type="project" value="UniProtKB-KW"/>
</dbReference>
<dbReference type="SMART" id="SM00304">
    <property type="entry name" value="HAMP"/>
    <property type="match status" value="1"/>
</dbReference>
<dbReference type="Pfam" id="PF00512">
    <property type="entry name" value="HisKA"/>
    <property type="match status" value="1"/>
</dbReference>
<dbReference type="SUPFAM" id="SSF47384">
    <property type="entry name" value="Homodimeric domain of signal transducing histidine kinase"/>
    <property type="match status" value="1"/>
</dbReference>
<dbReference type="CDD" id="cd00075">
    <property type="entry name" value="HATPase"/>
    <property type="match status" value="1"/>
</dbReference>
<evidence type="ECO:0000256" key="9">
    <source>
        <dbReference type="ARBA" id="ARBA00023012"/>
    </source>
</evidence>
<dbReference type="InterPro" id="IPR003660">
    <property type="entry name" value="HAMP_dom"/>
</dbReference>
<dbReference type="RefSeq" id="WP_212011729.1">
    <property type="nucleotide sequence ID" value="NZ_JAAFYZ010000085.1"/>
</dbReference>
<keyword evidence="9" id="KW-0902">Two-component regulatory system</keyword>
<dbReference type="Proteomes" id="UP000730482">
    <property type="component" value="Unassembled WGS sequence"/>
</dbReference>
<keyword evidence="7 14" id="KW-0418">Kinase</keyword>
<dbReference type="InterPro" id="IPR036890">
    <property type="entry name" value="HATPase_C_sf"/>
</dbReference>
<evidence type="ECO:0000256" key="8">
    <source>
        <dbReference type="ARBA" id="ARBA00022989"/>
    </source>
</evidence>
<accession>A0ABS5KV29</accession>
<dbReference type="PANTHER" id="PTHR45436">
    <property type="entry name" value="SENSOR HISTIDINE KINASE YKOH"/>
    <property type="match status" value="1"/>
</dbReference>
<evidence type="ECO:0000256" key="10">
    <source>
        <dbReference type="ARBA" id="ARBA00023136"/>
    </source>
</evidence>
<dbReference type="Gene3D" id="3.30.565.10">
    <property type="entry name" value="Histidine kinase-like ATPase, C-terminal domain"/>
    <property type="match status" value="1"/>
</dbReference>
<dbReference type="InterPro" id="IPR005467">
    <property type="entry name" value="His_kinase_dom"/>
</dbReference>
<evidence type="ECO:0000256" key="5">
    <source>
        <dbReference type="ARBA" id="ARBA00022679"/>
    </source>
</evidence>
<dbReference type="Pfam" id="PF02518">
    <property type="entry name" value="HATPase_c"/>
    <property type="match status" value="1"/>
</dbReference>
<evidence type="ECO:0000259" key="13">
    <source>
        <dbReference type="PROSITE" id="PS50885"/>
    </source>
</evidence>
<dbReference type="SMART" id="SM00388">
    <property type="entry name" value="HisKA"/>
    <property type="match status" value="1"/>
</dbReference>
<dbReference type="Gene3D" id="6.10.340.10">
    <property type="match status" value="1"/>
</dbReference>
<evidence type="ECO:0000256" key="4">
    <source>
        <dbReference type="ARBA" id="ARBA00022553"/>
    </source>
</evidence>
<dbReference type="PANTHER" id="PTHR45436:SF5">
    <property type="entry name" value="SENSOR HISTIDINE KINASE TRCS"/>
    <property type="match status" value="1"/>
</dbReference>
<dbReference type="Gene3D" id="1.10.287.130">
    <property type="match status" value="1"/>
</dbReference>
<keyword evidence="10 11" id="KW-0472">Membrane</keyword>
<keyword evidence="15" id="KW-1185">Reference proteome</keyword>
<dbReference type="EMBL" id="JAAFYZ010000085">
    <property type="protein sequence ID" value="MBS2549903.1"/>
    <property type="molecule type" value="Genomic_DNA"/>
</dbReference>
<keyword evidence="6 11" id="KW-0812">Transmembrane</keyword>
<comment type="catalytic activity">
    <reaction evidence="1">
        <text>ATP + protein L-histidine = ADP + protein N-phospho-L-histidine.</text>
        <dbReference type="EC" id="2.7.13.3"/>
    </reaction>
</comment>
<comment type="subcellular location">
    <subcellularLocation>
        <location evidence="2">Cell membrane</location>
    </subcellularLocation>
</comment>
<feature type="domain" description="HAMP" evidence="13">
    <location>
        <begin position="187"/>
        <end position="247"/>
    </location>
</feature>
<dbReference type="CDD" id="cd06225">
    <property type="entry name" value="HAMP"/>
    <property type="match status" value="1"/>
</dbReference>
<protein>
    <recommendedName>
        <fullName evidence="3">histidine kinase</fullName>
        <ecNumber evidence="3">2.7.13.3</ecNumber>
    </recommendedName>
</protein>
<name>A0ABS5KV29_9ACTN</name>
<dbReference type="PRINTS" id="PR00344">
    <property type="entry name" value="BCTRLSENSOR"/>
</dbReference>
<keyword evidence="8 11" id="KW-1133">Transmembrane helix</keyword>
<proteinExistence type="predicted"/>
<dbReference type="SUPFAM" id="SSF55874">
    <property type="entry name" value="ATPase domain of HSP90 chaperone/DNA topoisomerase II/histidine kinase"/>
    <property type="match status" value="1"/>
</dbReference>
<sequence>MTRLRPRTLRGQLTLGLVVLLAAIFVGVGIGTTTLLHSFLVTRLDQQLTAAGPRYAQSLEHELAAADTRGQTQGTFGARAADNVITQDGVVDGTSMTGDNTGQVNLSAADTRALLALPTDGSPHTLCLAALGEYRLRAVKGADGDFLFTGLPLSPVSATVRELATAEFALFGGAVVAAALGGAAWVRLALRPLDRVATTAERVSTMSLASGEVALDVRVPDAERHDEVGRVGASLNRMLGHVGDALARRQAVERRLRDFAADAGHELRTPLAAVRGHAELALRRGDEIPPDALHALTRIEAESRRMGTIVDDLLLLARLDAGRPLESTEVDLTLLVLNAVDDAQAADLAKAGDGVTADGTADATADGTADGTAEVTAALTRHEWRLDLPTDPVTVPGDPHRLAQAVANFVTNARVHTPAGTRVTVGISVHADRVRLAVEDTGPGLAPDLTDRVFDRFTRGDPARSRASGSTGLGLAITRAVAEAHGGRVGVISEPGRTVFELVLPMRSAT</sequence>